<dbReference type="SUPFAM" id="SSF46689">
    <property type="entry name" value="Homeodomain-like"/>
    <property type="match status" value="1"/>
</dbReference>
<organism evidence="6 7">
    <name type="scientific">Dactylosporangium salmoneum</name>
    <dbReference type="NCBI Taxonomy" id="53361"/>
    <lineage>
        <taxon>Bacteria</taxon>
        <taxon>Bacillati</taxon>
        <taxon>Actinomycetota</taxon>
        <taxon>Actinomycetes</taxon>
        <taxon>Micromonosporales</taxon>
        <taxon>Micromonosporaceae</taxon>
        <taxon>Dactylosporangium</taxon>
    </lineage>
</organism>
<feature type="DNA-binding region" description="H-T-H motif" evidence="4">
    <location>
        <begin position="45"/>
        <end position="64"/>
    </location>
</feature>
<gene>
    <name evidence="6" type="ORF">GCM10010170_057510</name>
</gene>
<evidence type="ECO:0000256" key="1">
    <source>
        <dbReference type="ARBA" id="ARBA00023015"/>
    </source>
</evidence>
<evidence type="ECO:0000256" key="2">
    <source>
        <dbReference type="ARBA" id="ARBA00023125"/>
    </source>
</evidence>
<reference evidence="6 7" key="1">
    <citation type="journal article" date="2019" name="Int. J. Syst. Evol. Microbiol.">
        <title>The Global Catalogue of Microorganisms (GCM) 10K type strain sequencing project: providing services to taxonomists for standard genome sequencing and annotation.</title>
        <authorList>
            <consortium name="The Broad Institute Genomics Platform"/>
            <consortium name="The Broad Institute Genome Sequencing Center for Infectious Disease"/>
            <person name="Wu L."/>
            <person name="Ma J."/>
        </authorList>
    </citation>
    <scope>NUCLEOTIDE SEQUENCE [LARGE SCALE GENOMIC DNA]</scope>
    <source>
        <strain evidence="6 7">JCM 3272</strain>
    </source>
</reference>
<dbReference type="PANTHER" id="PTHR30055">
    <property type="entry name" value="HTH-TYPE TRANSCRIPTIONAL REGULATOR RUTR"/>
    <property type="match status" value="1"/>
</dbReference>
<protein>
    <submittedName>
        <fullName evidence="6">TetR/AcrR family transcriptional regulator C-terminal domain-containing protein</fullName>
    </submittedName>
</protein>
<dbReference type="EMBL" id="BAAARV010000053">
    <property type="protein sequence ID" value="GAA2361818.1"/>
    <property type="molecule type" value="Genomic_DNA"/>
</dbReference>
<comment type="caution">
    <text evidence="6">The sequence shown here is derived from an EMBL/GenBank/DDBJ whole genome shotgun (WGS) entry which is preliminary data.</text>
</comment>
<dbReference type="InterPro" id="IPR009057">
    <property type="entry name" value="Homeodomain-like_sf"/>
</dbReference>
<dbReference type="Pfam" id="PF00440">
    <property type="entry name" value="TetR_N"/>
    <property type="match status" value="1"/>
</dbReference>
<dbReference type="Pfam" id="PF02909">
    <property type="entry name" value="TetR_C_1"/>
    <property type="match status" value="1"/>
</dbReference>
<dbReference type="SUPFAM" id="SSF48498">
    <property type="entry name" value="Tetracyclin repressor-like, C-terminal domain"/>
    <property type="match status" value="1"/>
</dbReference>
<dbReference type="RefSeq" id="WP_344615661.1">
    <property type="nucleotide sequence ID" value="NZ_BAAARV010000053.1"/>
</dbReference>
<keyword evidence="1" id="KW-0805">Transcription regulation</keyword>
<keyword evidence="2 4" id="KW-0238">DNA-binding</keyword>
<dbReference type="PROSITE" id="PS50977">
    <property type="entry name" value="HTH_TETR_2"/>
    <property type="match status" value="1"/>
</dbReference>
<dbReference type="InterPro" id="IPR050109">
    <property type="entry name" value="HTH-type_TetR-like_transc_reg"/>
</dbReference>
<dbReference type="Proteomes" id="UP001501444">
    <property type="component" value="Unassembled WGS sequence"/>
</dbReference>
<dbReference type="Gene3D" id="1.10.10.60">
    <property type="entry name" value="Homeodomain-like"/>
    <property type="match status" value="1"/>
</dbReference>
<keyword evidence="7" id="KW-1185">Reference proteome</keyword>
<feature type="domain" description="HTH tetR-type" evidence="5">
    <location>
        <begin position="22"/>
        <end position="82"/>
    </location>
</feature>
<sequence length="242" mass="25636">MPTDAPRPPIWARPEPSARAPRFSRDRIAAAALEIADAEGIEAVSMRNVAARLGAGTMTLYNYVETKDELFALMDDALMAEAVVPEGELPDGWREATAAIARRTWAVLSRHPWAITLRQGPAIGPNAMLHFEQSLAALAGTALDTAAKYDVLGIVDAYVFGSALRAAETRTQPDPDAVQAIVEYGMAQLATGRYPHTAGLLNGHEPGDPEVAGPPLTADAVAAYFERGLQAVLDGVAGLVEP</sequence>
<evidence type="ECO:0000313" key="7">
    <source>
        <dbReference type="Proteomes" id="UP001501444"/>
    </source>
</evidence>
<dbReference type="InterPro" id="IPR004111">
    <property type="entry name" value="Repressor_TetR_C"/>
</dbReference>
<evidence type="ECO:0000259" key="5">
    <source>
        <dbReference type="PROSITE" id="PS50977"/>
    </source>
</evidence>
<dbReference type="InterPro" id="IPR001647">
    <property type="entry name" value="HTH_TetR"/>
</dbReference>
<dbReference type="InterPro" id="IPR036271">
    <property type="entry name" value="Tet_transcr_reg_TetR-rel_C_sf"/>
</dbReference>
<dbReference type="Gene3D" id="1.10.357.10">
    <property type="entry name" value="Tetracycline Repressor, domain 2"/>
    <property type="match status" value="1"/>
</dbReference>
<proteinExistence type="predicted"/>
<name>A0ABN3GWM8_9ACTN</name>
<evidence type="ECO:0000313" key="6">
    <source>
        <dbReference type="EMBL" id="GAA2361818.1"/>
    </source>
</evidence>
<evidence type="ECO:0000256" key="4">
    <source>
        <dbReference type="PROSITE-ProRule" id="PRU00335"/>
    </source>
</evidence>
<accession>A0ABN3GWM8</accession>
<dbReference type="PANTHER" id="PTHR30055:SF151">
    <property type="entry name" value="TRANSCRIPTIONAL REGULATORY PROTEIN"/>
    <property type="match status" value="1"/>
</dbReference>
<keyword evidence="3" id="KW-0804">Transcription</keyword>
<evidence type="ECO:0000256" key="3">
    <source>
        <dbReference type="ARBA" id="ARBA00023163"/>
    </source>
</evidence>